<keyword evidence="2" id="KW-1185">Reference proteome</keyword>
<dbReference type="PANTHER" id="PTHR35566:SF1">
    <property type="entry name" value="TYPE VI SECRETION SYSTEM BASEPLATE COMPONENT TSSK1"/>
    <property type="match status" value="1"/>
</dbReference>
<dbReference type="RefSeq" id="WP_206087427.1">
    <property type="nucleotide sequence ID" value="NZ_CP065053.1"/>
</dbReference>
<dbReference type="EMBL" id="CP065053">
    <property type="protein sequence ID" value="QPI47754.1"/>
    <property type="molecule type" value="Genomic_DNA"/>
</dbReference>
<dbReference type="NCBIfam" id="TIGR03353">
    <property type="entry name" value="VI_chp_4"/>
    <property type="match status" value="1"/>
</dbReference>
<reference evidence="1 2" key="1">
    <citation type="submission" date="2020-11" db="EMBL/GenBank/DDBJ databases">
        <authorList>
            <person name="Sun Q."/>
        </authorList>
    </citation>
    <scope>NUCLEOTIDE SEQUENCE [LARGE SCALE GENOMIC DNA]</scope>
    <source>
        <strain evidence="1 2">P8398</strain>
    </source>
</reference>
<organism evidence="1 2">
    <name type="scientific">Massilia antarctica</name>
    <dbReference type="NCBI Taxonomy" id="2765360"/>
    <lineage>
        <taxon>Bacteria</taxon>
        <taxon>Pseudomonadati</taxon>
        <taxon>Pseudomonadota</taxon>
        <taxon>Betaproteobacteria</taxon>
        <taxon>Burkholderiales</taxon>
        <taxon>Oxalobacteraceae</taxon>
        <taxon>Telluria group</taxon>
        <taxon>Massilia</taxon>
    </lineage>
</organism>
<protein>
    <submittedName>
        <fullName evidence="1">Type VI secretion system baseplate subunit TssK</fullName>
    </submittedName>
</protein>
<proteinExistence type="predicted"/>
<name>A0AA48WA60_9BURK</name>
<sequence>MSCNRKVVWSEGMLLQPQHLQQHDRYLQHQLDARVAALGPYGYGFSKLAIDVAQLGSGRIALTSCAAVMPDGTVFSLPCDEELPLPLDIPDDARDVLVVLAVPLRRPGVDEVTMHGAGADNDARHATAEQEVRDSTGLDSSALVQVGKLRLRLMLAQDAASAHACLGVARVIERRPDKQLVLDTDYQPPSLDLRVAPYLRSFADELLGLLRQRGDALSQRLGQPGAAGAAEISDFLMLQMINRADPLFAHLAATPLLHPEAFYRAALQLAGELRSFGAGARRAARYPAYRHDDLHASFAPLIEDLRQALSLVLETQAVALPLDERQYGIRVALLREPELVKSATFVLAVNAQLPAETLRLMLPRQIKIGSVESIRDLVNLQLPGISLRPLAVAPRQLPFHAGFTYFELERGGDSWQQLSSSAGFAMHVAGDFPGLQMAFWAIRS</sequence>
<accession>A0AA48WA60</accession>
<dbReference type="InterPro" id="IPR010263">
    <property type="entry name" value="T6SS_TssK"/>
</dbReference>
<evidence type="ECO:0000313" key="2">
    <source>
        <dbReference type="Proteomes" id="UP000662888"/>
    </source>
</evidence>
<gene>
    <name evidence="1" type="primary">tssK</name>
    <name evidence="1" type="ORF">IV454_19460</name>
</gene>
<dbReference type="Proteomes" id="UP000662888">
    <property type="component" value="Chromosome"/>
</dbReference>
<dbReference type="Pfam" id="PF05936">
    <property type="entry name" value="T6SS_VasE"/>
    <property type="match status" value="1"/>
</dbReference>
<evidence type="ECO:0000313" key="1">
    <source>
        <dbReference type="EMBL" id="QPI47754.1"/>
    </source>
</evidence>
<dbReference type="PANTHER" id="PTHR35566">
    <property type="entry name" value="BLR3599 PROTEIN"/>
    <property type="match status" value="1"/>
</dbReference>